<evidence type="ECO:0000256" key="7">
    <source>
        <dbReference type="RuleBase" id="RU003934"/>
    </source>
</evidence>
<evidence type="ECO:0000256" key="5">
    <source>
        <dbReference type="ARBA" id="ARBA00023274"/>
    </source>
</evidence>
<dbReference type="InterPro" id="IPR013025">
    <property type="entry name" value="Ribosomal_uL23-like"/>
</dbReference>
<reference evidence="8 9" key="1">
    <citation type="journal article" date="2016" name="Nat. Commun.">
        <title>Thousands of microbial genomes shed light on interconnected biogeochemical processes in an aquifer system.</title>
        <authorList>
            <person name="Anantharaman K."/>
            <person name="Brown C.T."/>
            <person name="Hug L.A."/>
            <person name="Sharon I."/>
            <person name="Castelle C.J."/>
            <person name="Probst A.J."/>
            <person name="Thomas B.C."/>
            <person name="Singh A."/>
            <person name="Wilkins M.J."/>
            <person name="Karaoz U."/>
            <person name="Brodie E.L."/>
            <person name="Williams K.H."/>
            <person name="Hubbard S.S."/>
            <person name="Banfield J.F."/>
        </authorList>
    </citation>
    <scope>NUCLEOTIDE SEQUENCE [LARGE SCALE GENOMIC DNA]</scope>
</reference>
<dbReference type="AlphaFoldDB" id="A0A1F6BV72"/>
<dbReference type="EMBL" id="MFKK01000018">
    <property type="protein sequence ID" value="OGG40819.1"/>
    <property type="molecule type" value="Genomic_DNA"/>
</dbReference>
<dbReference type="Proteomes" id="UP000176996">
    <property type="component" value="Unassembled WGS sequence"/>
</dbReference>
<comment type="caution">
    <text evidence="8">The sequence shown here is derived from an EMBL/GenBank/DDBJ whole genome shotgun (WGS) entry which is preliminary data.</text>
</comment>
<dbReference type="InterPro" id="IPR012678">
    <property type="entry name" value="Ribosomal_uL23/eL15/eS24_sf"/>
</dbReference>
<comment type="similarity">
    <text evidence="1 6 7">Belongs to the universal ribosomal protein uL23 family.</text>
</comment>
<gene>
    <name evidence="6" type="primary">rplW</name>
    <name evidence="8" type="ORF">A3A21_01025</name>
</gene>
<dbReference type="GO" id="GO:0005840">
    <property type="term" value="C:ribosome"/>
    <property type="evidence" value="ECO:0007669"/>
    <property type="project" value="UniProtKB-KW"/>
</dbReference>
<dbReference type="GO" id="GO:0006412">
    <property type="term" value="P:translation"/>
    <property type="evidence" value="ECO:0007669"/>
    <property type="project" value="UniProtKB-UniRule"/>
</dbReference>
<evidence type="ECO:0000256" key="1">
    <source>
        <dbReference type="ARBA" id="ARBA00006700"/>
    </source>
</evidence>
<evidence type="ECO:0000256" key="2">
    <source>
        <dbReference type="ARBA" id="ARBA00022730"/>
    </source>
</evidence>
<dbReference type="PROSITE" id="PS00050">
    <property type="entry name" value="RIBOSOMAL_L23"/>
    <property type="match status" value="1"/>
</dbReference>
<evidence type="ECO:0000313" key="9">
    <source>
        <dbReference type="Proteomes" id="UP000176996"/>
    </source>
</evidence>
<dbReference type="Gene3D" id="3.30.70.330">
    <property type="match status" value="1"/>
</dbReference>
<dbReference type="GO" id="GO:0003735">
    <property type="term" value="F:structural constituent of ribosome"/>
    <property type="evidence" value="ECO:0007669"/>
    <property type="project" value="InterPro"/>
</dbReference>
<dbReference type="GO" id="GO:0019843">
    <property type="term" value="F:rRNA binding"/>
    <property type="evidence" value="ECO:0007669"/>
    <property type="project" value="UniProtKB-UniRule"/>
</dbReference>
<dbReference type="Pfam" id="PF00276">
    <property type="entry name" value="Ribosomal_L23"/>
    <property type="match status" value="1"/>
</dbReference>
<proteinExistence type="inferred from homology"/>
<comment type="subunit">
    <text evidence="6">Part of the 50S ribosomal subunit. Contacts protein L29, and trigger factor when it is bound to the ribosome.</text>
</comment>
<sequence>MVRKPWISEKATKISADNQYIFLTDKSANKVEIKKEVEGRYGVRVENVNTVRYEGKMKHWGRKPGRKPAYKKAIVTLKEGEKIEIM</sequence>
<evidence type="ECO:0000256" key="6">
    <source>
        <dbReference type="HAMAP-Rule" id="MF_01369"/>
    </source>
</evidence>
<name>A0A1F6BV72_9BACT</name>
<dbReference type="InterPro" id="IPR001014">
    <property type="entry name" value="Ribosomal_uL23_CS"/>
</dbReference>
<evidence type="ECO:0000313" key="8">
    <source>
        <dbReference type="EMBL" id="OGG40819.1"/>
    </source>
</evidence>
<keyword evidence="2 6" id="KW-0699">rRNA-binding</keyword>
<organism evidence="8 9">
    <name type="scientific">Candidatus Jorgensenbacteria bacterium RIFCSPLOWO2_01_FULL_45_25b</name>
    <dbReference type="NCBI Taxonomy" id="1798471"/>
    <lineage>
        <taxon>Bacteria</taxon>
        <taxon>Candidatus Joergenseniibacteriota</taxon>
    </lineage>
</organism>
<keyword evidence="4 6" id="KW-0689">Ribosomal protein</keyword>
<dbReference type="SUPFAM" id="SSF54189">
    <property type="entry name" value="Ribosomal proteins S24e, L23 and L15e"/>
    <property type="match status" value="1"/>
</dbReference>
<dbReference type="GO" id="GO:1990904">
    <property type="term" value="C:ribonucleoprotein complex"/>
    <property type="evidence" value="ECO:0007669"/>
    <property type="project" value="UniProtKB-KW"/>
</dbReference>
<keyword evidence="5 6" id="KW-0687">Ribonucleoprotein</keyword>
<dbReference type="HAMAP" id="MF_01369_B">
    <property type="entry name" value="Ribosomal_uL23_B"/>
    <property type="match status" value="1"/>
</dbReference>
<dbReference type="NCBIfam" id="NF004363">
    <property type="entry name" value="PRK05738.2-4"/>
    <property type="match status" value="1"/>
</dbReference>
<dbReference type="PANTHER" id="PTHR11620">
    <property type="entry name" value="60S RIBOSOMAL PROTEIN L23A"/>
    <property type="match status" value="1"/>
</dbReference>
<accession>A0A1F6BV72</accession>
<dbReference type="STRING" id="1798471.A3A21_01025"/>
<evidence type="ECO:0000256" key="3">
    <source>
        <dbReference type="ARBA" id="ARBA00022884"/>
    </source>
</evidence>
<comment type="function">
    <text evidence="6">One of the early assembly proteins it binds 23S rRNA. One of the proteins that surrounds the polypeptide exit tunnel on the outside of the ribosome. Forms the main docking site for trigger factor binding to the ribosome.</text>
</comment>
<protein>
    <recommendedName>
        <fullName evidence="6">Large ribosomal subunit protein uL23</fullName>
    </recommendedName>
</protein>
<evidence type="ECO:0000256" key="4">
    <source>
        <dbReference type="ARBA" id="ARBA00022980"/>
    </source>
</evidence>
<dbReference type="InterPro" id="IPR012677">
    <property type="entry name" value="Nucleotide-bd_a/b_plait_sf"/>
</dbReference>
<keyword evidence="3 6" id="KW-0694">RNA-binding</keyword>